<dbReference type="GO" id="GO:0005886">
    <property type="term" value="C:plasma membrane"/>
    <property type="evidence" value="ECO:0007669"/>
    <property type="project" value="TreeGrafter"/>
</dbReference>
<dbReference type="EMBL" id="LYCR01000072">
    <property type="protein sequence ID" value="OGM43338.1"/>
    <property type="molecule type" value="Genomic_DNA"/>
</dbReference>
<evidence type="ECO:0000256" key="4">
    <source>
        <dbReference type="ARBA" id="ARBA00022989"/>
    </source>
</evidence>
<feature type="transmembrane region" description="Helical" evidence="7">
    <location>
        <begin position="267"/>
        <end position="288"/>
    </location>
</feature>
<feature type="transmembrane region" description="Helical" evidence="7">
    <location>
        <begin position="197"/>
        <end position="215"/>
    </location>
</feature>
<keyword evidence="5 7" id="KW-0472">Membrane</keyword>
<evidence type="ECO:0000256" key="1">
    <source>
        <dbReference type="ARBA" id="ARBA00004141"/>
    </source>
</evidence>
<feature type="transmembrane region" description="Helical" evidence="7">
    <location>
        <begin position="75"/>
        <end position="93"/>
    </location>
</feature>
<dbReference type="CDD" id="cd17502">
    <property type="entry name" value="MFS_Azr1_MDR_like"/>
    <property type="match status" value="1"/>
</dbReference>
<comment type="similarity">
    <text evidence="2">Belongs to the major facilitator superfamily. TCR/Tet family.</text>
</comment>
<evidence type="ECO:0000313" key="9">
    <source>
        <dbReference type="EMBL" id="OGM43338.1"/>
    </source>
</evidence>
<dbReference type="FunFam" id="1.20.1250.20:FF:000196">
    <property type="entry name" value="MFS toxin efflux pump (AflT)"/>
    <property type="match status" value="1"/>
</dbReference>
<keyword evidence="10" id="KW-1185">Reference proteome</keyword>
<name>A0A1F7ZWB5_9EURO</name>
<feature type="transmembrane region" description="Helical" evidence="7">
    <location>
        <begin position="341"/>
        <end position="361"/>
    </location>
</feature>
<protein>
    <recommendedName>
        <fullName evidence="8">Major facilitator superfamily (MFS) profile domain-containing protein</fullName>
    </recommendedName>
</protein>
<feature type="transmembrane region" description="Helical" evidence="7">
    <location>
        <begin position="227"/>
        <end position="255"/>
    </location>
</feature>
<feature type="transmembrane region" description="Helical" evidence="7">
    <location>
        <begin position="130"/>
        <end position="153"/>
    </location>
</feature>
<comment type="caution">
    <text evidence="9">The sequence shown here is derived from an EMBL/GenBank/DDBJ whole genome shotgun (WGS) entry which is preliminary data.</text>
</comment>
<dbReference type="Gene3D" id="1.20.1250.20">
    <property type="entry name" value="MFS general substrate transporter like domains"/>
    <property type="match status" value="2"/>
</dbReference>
<sequence>MSDSKERQLHESDVGVESSSESDPIQPQPEYPSGLVLGVTILALCISVFCVALDMTIISTAIPKITDQFHALNDVGWYGSAYLLTTCAFQLPFGKVYGIFSPKWTFLVALALFEVGSLICAVAPSSVVLIVGRAIAGIGAAGVFSGALVIIAYSSSMEKRPMYQSMLGGMFGIASVVGPMIGGAFTDKATWRWCFYINLPLGGFTAIVITFFLHLNTGKSSRKSQSFWSLLWSLDPIGFMLFVPSIICVLLALQWGGTTYPWSNGRIIALFVVFGLALIGFAVVQVWLGENATLPPRIATHRTVWAASLFSFCLSGAFFLLIYYIPIYFQAIKGIDALHSGIDSIPLILSNVVGIILAGALTTKLGHYMPFIYSCVLLTSIGSGLLTTLEPHTTSGKWIGYQILFGFGCGCGFQLPQIAAQAVLPFEDVQTGIAITLLFQNFGGAIFVSVGGTVLDEHLLQYISDLDAGVDPEAIIQAGATACGVSFRVSICPL</sequence>
<feature type="transmembrane region" description="Helical" evidence="7">
    <location>
        <begin position="368"/>
        <end position="386"/>
    </location>
</feature>
<keyword evidence="4 7" id="KW-1133">Transmembrane helix</keyword>
<evidence type="ECO:0000259" key="8">
    <source>
        <dbReference type="PROSITE" id="PS50850"/>
    </source>
</evidence>
<feature type="domain" description="Major facilitator superfamily (MFS) profile" evidence="8">
    <location>
        <begin position="40"/>
        <end position="494"/>
    </location>
</feature>
<evidence type="ECO:0000256" key="3">
    <source>
        <dbReference type="ARBA" id="ARBA00022692"/>
    </source>
</evidence>
<evidence type="ECO:0000256" key="6">
    <source>
        <dbReference type="SAM" id="MobiDB-lite"/>
    </source>
</evidence>
<proteinExistence type="inferred from homology"/>
<feature type="transmembrane region" description="Helical" evidence="7">
    <location>
        <begin position="165"/>
        <end position="185"/>
    </location>
</feature>
<feature type="transmembrane region" description="Helical" evidence="7">
    <location>
        <begin position="35"/>
        <end position="63"/>
    </location>
</feature>
<dbReference type="Proteomes" id="UP000179179">
    <property type="component" value="Unassembled WGS sequence"/>
</dbReference>
<dbReference type="AlphaFoldDB" id="A0A1F7ZWB5"/>
<dbReference type="FunFam" id="1.20.1720.10:FF:000012">
    <property type="entry name" value="MFS toxin efflux pump (AflT)"/>
    <property type="match status" value="1"/>
</dbReference>
<evidence type="ECO:0000256" key="5">
    <source>
        <dbReference type="ARBA" id="ARBA00023136"/>
    </source>
</evidence>
<dbReference type="InterPro" id="IPR036259">
    <property type="entry name" value="MFS_trans_sf"/>
</dbReference>
<feature type="transmembrane region" description="Helical" evidence="7">
    <location>
        <begin position="309"/>
        <end position="329"/>
    </location>
</feature>
<dbReference type="GO" id="GO:0022857">
    <property type="term" value="F:transmembrane transporter activity"/>
    <property type="evidence" value="ECO:0007669"/>
    <property type="project" value="InterPro"/>
</dbReference>
<dbReference type="PROSITE" id="PS50850">
    <property type="entry name" value="MFS"/>
    <property type="match status" value="1"/>
</dbReference>
<dbReference type="PANTHER" id="PTHR23501:SF198">
    <property type="entry name" value="AZOLE RESISTANCE PROTEIN 1-RELATED"/>
    <property type="match status" value="1"/>
</dbReference>
<dbReference type="PANTHER" id="PTHR23501">
    <property type="entry name" value="MAJOR FACILITATOR SUPERFAMILY"/>
    <property type="match status" value="1"/>
</dbReference>
<feature type="transmembrane region" description="Helical" evidence="7">
    <location>
        <begin position="398"/>
        <end position="415"/>
    </location>
</feature>
<dbReference type="InterPro" id="IPR011701">
    <property type="entry name" value="MFS"/>
</dbReference>
<reference evidence="9 10" key="1">
    <citation type="journal article" date="2016" name="Genome Biol. Evol.">
        <title>Draft genome sequence of an aflatoxigenic Aspergillus species, A. bombycis.</title>
        <authorList>
            <person name="Moore G.G."/>
            <person name="Mack B.M."/>
            <person name="Beltz S.B."/>
            <person name="Gilbert M.K."/>
        </authorList>
    </citation>
    <scope>NUCLEOTIDE SEQUENCE [LARGE SCALE GENOMIC DNA]</scope>
    <source>
        <strain evidence="10">NRRL 26010</strain>
    </source>
</reference>
<dbReference type="GeneID" id="34452122"/>
<dbReference type="PRINTS" id="PR01036">
    <property type="entry name" value="TCRTETB"/>
</dbReference>
<feature type="region of interest" description="Disordered" evidence="6">
    <location>
        <begin position="1"/>
        <end position="27"/>
    </location>
</feature>
<feature type="compositionally biased region" description="Basic and acidic residues" evidence="6">
    <location>
        <begin position="1"/>
        <end position="13"/>
    </location>
</feature>
<evidence type="ECO:0000256" key="2">
    <source>
        <dbReference type="ARBA" id="ARBA00007520"/>
    </source>
</evidence>
<organism evidence="9 10">
    <name type="scientific">Aspergillus bombycis</name>
    <dbReference type="NCBI Taxonomy" id="109264"/>
    <lineage>
        <taxon>Eukaryota</taxon>
        <taxon>Fungi</taxon>
        <taxon>Dikarya</taxon>
        <taxon>Ascomycota</taxon>
        <taxon>Pezizomycotina</taxon>
        <taxon>Eurotiomycetes</taxon>
        <taxon>Eurotiomycetidae</taxon>
        <taxon>Eurotiales</taxon>
        <taxon>Aspergillaceae</taxon>
        <taxon>Aspergillus</taxon>
    </lineage>
</organism>
<evidence type="ECO:0000313" key="10">
    <source>
        <dbReference type="Proteomes" id="UP000179179"/>
    </source>
</evidence>
<accession>A0A1F7ZWB5</accession>
<dbReference type="InterPro" id="IPR020846">
    <property type="entry name" value="MFS_dom"/>
</dbReference>
<dbReference type="RefSeq" id="XP_022387055.1">
    <property type="nucleotide sequence ID" value="XM_022535861.1"/>
</dbReference>
<comment type="subcellular location">
    <subcellularLocation>
        <location evidence="1">Membrane</location>
        <topology evidence="1">Multi-pass membrane protein</topology>
    </subcellularLocation>
</comment>
<dbReference type="OrthoDB" id="10021397at2759"/>
<keyword evidence="3 7" id="KW-0812">Transmembrane</keyword>
<evidence type="ECO:0000256" key="7">
    <source>
        <dbReference type="SAM" id="Phobius"/>
    </source>
</evidence>
<feature type="transmembrane region" description="Helical" evidence="7">
    <location>
        <begin position="105"/>
        <end position="124"/>
    </location>
</feature>
<gene>
    <name evidence="9" type="ORF">ABOM_008732</name>
</gene>
<dbReference type="Pfam" id="PF07690">
    <property type="entry name" value="MFS_1"/>
    <property type="match status" value="1"/>
</dbReference>
<dbReference type="SUPFAM" id="SSF103473">
    <property type="entry name" value="MFS general substrate transporter"/>
    <property type="match status" value="1"/>
</dbReference>